<organism evidence="2 3">
    <name type="scientific">Nicrophorus vespilloides</name>
    <name type="common">Boreal carrion beetle</name>
    <dbReference type="NCBI Taxonomy" id="110193"/>
    <lineage>
        <taxon>Eukaryota</taxon>
        <taxon>Metazoa</taxon>
        <taxon>Ecdysozoa</taxon>
        <taxon>Arthropoda</taxon>
        <taxon>Hexapoda</taxon>
        <taxon>Insecta</taxon>
        <taxon>Pterygota</taxon>
        <taxon>Neoptera</taxon>
        <taxon>Endopterygota</taxon>
        <taxon>Coleoptera</taxon>
        <taxon>Polyphaga</taxon>
        <taxon>Staphyliniformia</taxon>
        <taxon>Silphidae</taxon>
        <taxon>Nicrophorinae</taxon>
        <taxon>Nicrophorus</taxon>
    </lineage>
</organism>
<evidence type="ECO:0000313" key="3">
    <source>
        <dbReference type="RefSeq" id="XP_017782262.1"/>
    </source>
</evidence>
<feature type="chain" id="PRO_5047163524" evidence="1">
    <location>
        <begin position="18"/>
        <end position="185"/>
    </location>
</feature>
<keyword evidence="1" id="KW-0732">Signal</keyword>
<dbReference type="Proteomes" id="UP000695000">
    <property type="component" value="Unplaced"/>
</dbReference>
<evidence type="ECO:0000313" key="2">
    <source>
        <dbReference type="Proteomes" id="UP000695000"/>
    </source>
</evidence>
<accession>A0ABM1N612</accession>
<feature type="signal peptide" evidence="1">
    <location>
        <begin position="1"/>
        <end position="17"/>
    </location>
</feature>
<evidence type="ECO:0000256" key="1">
    <source>
        <dbReference type="SAM" id="SignalP"/>
    </source>
</evidence>
<dbReference type="RefSeq" id="XP_017782262.1">
    <property type="nucleotide sequence ID" value="XM_017926773.1"/>
</dbReference>
<sequence length="185" mass="21693">MHHTNLLLFILTTLATSETIQKRQLFREQLLPHMGGKVPESAFWTDRLALNQLNARGIYSSTGIYLEHSHDKPNPENGHPGTQFMQVRVPDESRYVGSAGRHFYESIPSLDTTYVIRDPVRMVIKPHTFRQSLYIPYTSLKLSRYYNQRKAQKNREAPWNDLDDFSSQAKREYEPYLKKLHEVDK</sequence>
<name>A0ABM1N612_NICVS</name>
<dbReference type="GeneID" id="108566745"/>
<keyword evidence="2" id="KW-1185">Reference proteome</keyword>
<proteinExistence type="predicted"/>
<protein>
    <submittedName>
        <fullName evidence="3">Uncharacterized protein LOC108566745</fullName>
    </submittedName>
</protein>
<gene>
    <name evidence="3" type="primary">LOC108566745</name>
</gene>
<reference evidence="3" key="1">
    <citation type="submission" date="2025-08" db="UniProtKB">
        <authorList>
            <consortium name="RefSeq"/>
        </authorList>
    </citation>
    <scope>IDENTIFICATION</scope>
    <source>
        <tissue evidence="3">Whole Larva</tissue>
    </source>
</reference>